<dbReference type="Proteomes" id="UP000447434">
    <property type="component" value="Unassembled WGS sequence"/>
</dbReference>
<sequence>MSIKGDPGRRFPTFTIKRRGILLSMPVSSSLSPICLFFKNKGLAFARMPLATSSLADLIPLLHAILLFANE</sequence>
<evidence type="ECO:0000256" key="1">
    <source>
        <dbReference type="SAM" id="Phobius"/>
    </source>
</evidence>
<keyword evidence="2" id="KW-0496">Mitochondrion</keyword>
<reference evidence="3" key="1">
    <citation type="journal article" date="2020" name="Nat. Commun.">
        <title>Genome sequence of the cluster root forming white lupin.</title>
        <authorList>
            <person name="Hufnagel B."/>
            <person name="Marques A."/>
            <person name="Soriano A."/>
            <person name="Marques L."/>
            <person name="Divol F."/>
            <person name="Doumas P."/>
            <person name="Sallet E."/>
            <person name="Mancinotti D."/>
            <person name="Carrere S."/>
            <person name="Marande W."/>
            <person name="Arribat S."/>
            <person name="Keller J."/>
            <person name="Huneau C."/>
            <person name="Blein T."/>
            <person name="Aime D."/>
            <person name="Laguerre M."/>
            <person name="Taylor J."/>
            <person name="Schubert V."/>
            <person name="Nelson M."/>
            <person name="Geu-Flores F."/>
            <person name="Crespi M."/>
            <person name="Gallardo-Guerrero K."/>
            <person name="Delaux P.-M."/>
            <person name="Salse J."/>
            <person name="Berges H."/>
            <person name="Guyot R."/>
            <person name="Gouzy J."/>
            <person name="Peret B."/>
        </authorList>
    </citation>
    <scope>NUCLEOTIDE SEQUENCE [LARGE SCALE GENOMIC DNA]</scope>
    <source>
        <strain evidence="3">cv. Amiga</strain>
    </source>
</reference>
<comment type="caution">
    <text evidence="2">The sequence shown here is derived from an EMBL/GenBank/DDBJ whole genome shotgun (WGS) entry which is preliminary data.</text>
</comment>
<protein>
    <submittedName>
        <fullName evidence="2">Uncharacterized protein</fullName>
    </submittedName>
</protein>
<dbReference type="AlphaFoldDB" id="A0A6A4MW71"/>
<organism evidence="2 3">
    <name type="scientific">Lupinus albus</name>
    <name type="common">White lupine</name>
    <name type="synonym">Lupinus termis</name>
    <dbReference type="NCBI Taxonomy" id="3870"/>
    <lineage>
        <taxon>Eukaryota</taxon>
        <taxon>Viridiplantae</taxon>
        <taxon>Streptophyta</taxon>
        <taxon>Embryophyta</taxon>
        <taxon>Tracheophyta</taxon>
        <taxon>Spermatophyta</taxon>
        <taxon>Magnoliopsida</taxon>
        <taxon>eudicotyledons</taxon>
        <taxon>Gunneridae</taxon>
        <taxon>Pentapetalae</taxon>
        <taxon>rosids</taxon>
        <taxon>fabids</taxon>
        <taxon>Fabales</taxon>
        <taxon>Fabaceae</taxon>
        <taxon>Papilionoideae</taxon>
        <taxon>50 kb inversion clade</taxon>
        <taxon>genistoids sensu lato</taxon>
        <taxon>core genistoids</taxon>
        <taxon>Genisteae</taxon>
        <taxon>Lupinus</taxon>
    </lineage>
</organism>
<keyword evidence="1" id="KW-0812">Transmembrane</keyword>
<dbReference type="EMBL" id="WOCE01000046">
    <property type="protein sequence ID" value="KAE9584355.1"/>
    <property type="molecule type" value="Genomic_DNA"/>
</dbReference>
<keyword evidence="1" id="KW-0472">Membrane</keyword>
<keyword evidence="3" id="KW-1185">Reference proteome</keyword>
<accession>A0A6A4MW71</accession>
<evidence type="ECO:0000313" key="2">
    <source>
        <dbReference type="EMBL" id="KAE9584355.1"/>
    </source>
</evidence>
<evidence type="ECO:0000313" key="3">
    <source>
        <dbReference type="Proteomes" id="UP000447434"/>
    </source>
</evidence>
<keyword evidence="1" id="KW-1133">Transmembrane helix</keyword>
<feature type="transmembrane region" description="Helical" evidence="1">
    <location>
        <begin position="20"/>
        <end position="38"/>
    </location>
</feature>
<gene>
    <name evidence="2" type="ORF">Lalb_Chr00c21g0405911</name>
</gene>
<proteinExistence type="predicted"/>
<feature type="transmembrane region" description="Helical" evidence="1">
    <location>
        <begin position="50"/>
        <end position="69"/>
    </location>
</feature>
<geneLocation type="mitochondrion" evidence="2"/>
<name>A0A6A4MW71_LUPAL</name>